<evidence type="ECO:0000313" key="3">
    <source>
        <dbReference type="EMBL" id="CAF3915308.1"/>
    </source>
</evidence>
<dbReference type="AlphaFoldDB" id="A0A819IA93"/>
<proteinExistence type="predicted"/>
<reference evidence="3" key="1">
    <citation type="submission" date="2021-02" db="EMBL/GenBank/DDBJ databases">
        <authorList>
            <person name="Nowell W R."/>
        </authorList>
    </citation>
    <scope>NUCLEOTIDE SEQUENCE</scope>
</reference>
<name>A0A819IA93_9BILA</name>
<gene>
    <name evidence="1" type="ORF">CJN711_LOCUS1982</name>
    <name evidence="2" type="ORF">OVN521_LOCUS7300</name>
    <name evidence="3" type="ORF">UXM345_LOCUS11311</name>
</gene>
<dbReference type="EMBL" id="CAJOBF010001119">
    <property type="protein sequence ID" value="CAF3915308.1"/>
    <property type="molecule type" value="Genomic_DNA"/>
</dbReference>
<protein>
    <submittedName>
        <fullName evidence="3">Uncharacterized protein</fullName>
    </submittedName>
</protein>
<accession>A0A819IA93</accession>
<evidence type="ECO:0000313" key="5">
    <source>
        <dbReference type="Proteomes" id="UP000663866"/>
    </source>
</evidence>
<keyword evidence="5" id="KW-1185">Reference proteome</keyword>
<dbReference type="EMBL" id="CAJNOV010000126">
    <property type="protein sequence ID" value="CAF0993642.1"/>
    <property type="molecule type" value="Genomic_DNA"/>
</dbReference>
<dbReference type="Proteomes" id="UP000663855">
    <property type="component" value="Unassembled WGS sequence"/>
</dbReference>
<comment type="caution">
    <text evidence="3">The sequence shown here is derived from an EMBL/GenBank/DDBJ whole genome shotgun (WGS) entry which is preliminary data.</text>
</comment>
<dbReference type="Proteomes" id="UP000663842">
    <property type="component" value="Unassembled WGS sequence"/>
</dbReference>
<organism evidence="3 4">
    <name type="scientific">Rotaria magnacalcarata</name>
    <dbReference type="NCBI Taxonomy" id="392030"/>
    <lineage>
        <taxon>Eukaryota</taxon>
        <taxon>Metazoa</taxon>
        <taxon>Spiralia</taxon>
        <taxon>Gnathifera</taxon>
        <taxon>Rotifera</taxon>
        <taxon>Eurotatoria</taxon>
        <taxon>Bdelloidea</taxon>
        <taxon>Philodinida</taxon>
        <taxon>Philodinidae</taxon>
        <taxon>Rotaria</taxon>
    </lineage>
</organism>
<dbReference type="EMBL" id="CAJOBG010000800">
    <property type="protein sequence ID" value="CAF3859525.1"/>
    <property type="molecule type" value="Genomic_DNA"/>
</dbReference>
<sequence>TSYPSEKEDLNNDKSGYVKFILDKFLLFGKSVYVGGKIIFTKRRFIWLWSGYSVALYSHRYLENCITP</sequence>
<evidence type="ECO:0000313" key="4">
    <source>
        <dbReference type="Proteomes" id="UP000663842"/>
    </source>
</evidence>
<feature type="non-terminal residue" evidence="3">
    <location>
        <position position="1"/>
    </location>
</feature>
<evidence type="ECO:0000313" key="1">
    <source>
        <dbReference type="EMBL" id="CAF0993642.1"/>
    </source>
</evidence>
<evidence type="ECO:0000313" key="2">
    <source>
        <dbReference type="EMBL" id="CAF3859525.1"/>
    </source>
</evidence>
<dbReference type="Proteomes" id="UP000663866">
    <property type="component" value="Unassembled WGS sequence"/>
</dbReference>